<evidence type="ECO:0000313" key="2">
    <source>
        <dbReference type="EMBL" id="PZQ80732.1"/>
    </source>
</evidence>
<dbReference type="AlphaFoldDB" id="A0A2W5QUC4"/>
<dbReference type="Proteomes" id="UP000248887">
    <property type="component" value="Unassembled WGS sequence"/>
</dbReference>
<protein>
    <recommendedName>
        <fullName evidence="1">Winged helix-turn-helix domain-containing protein</fullName>
    </recommendedName>
</protein>
<comment type="caution">
    <text evidence="2">The sequence shown here is derived from an EMBL/GenBank/DDBJ whole genome shotgun (WGS) entry which is preliminary data.</text>
</comment>
<reference evidence="2 3" key="1">
    <citation type="submission" date="2017-08" db="EMBL/GenBank/DDBJ databases">
        <title>Infants hospitalized years apart are colonized by the same room-sourced microbial strains.</title>
        <authorList>
            <person name="Brooks B."/>
            <person name="Olm M.R."/>
            <person name="Firek B.A."/>
            <person name="Baker R."/>
            <person name="Thomas B.C."/>
            <person name="Morowitz M.J."/>
            <person name="Banfield J.F."/>
        </authorList>
    </citation>
    <scope>NUCLEOTIDE SEQUENCE [LARGE SCALE GENOMIC DNA]</scope>
    <source>
        <strain evidence="2">S2_005_001_R2_27</strain>
    </source>
</reference>
<dbReference type="Gene3D" id="1.25.40.10">
    <property type="entry name" value="Tetratricopeptide repeat domain"/>
    <property type="match status" value="2"/>
</dbReference>
<organism evidence="2 3">
    <name type="scientific">Ancylobacter novellus</name>
    <name type="common">Thiobacillus novellus</name>
    <dbReference type="NCBI Taxonomy" id="921"/>
    <lineage>
        <taxon>Bacteria</taxon>
        <taxon>Pseudomonadati</taxon>
        <taxon>Pseudomonadota</taxon>
        <taxon>Alphaproteobacteria</taxon>
        <taxon>Hyphomicrobiales</taxon>
        <taxon>Xanthobacteraceae</taxon>
        <taxon>Ancylobacter</taxon>
    </lineage>
</organism>
<dbReference type="Pfam" id="PF25872">
    <property type="entry name" value="HTH_77"/>
    <property type="match status" value="1"/>
</dbReference>
<dbReference type="SUPFAM" id="SSF48452">
    <property type="entry name" value="TPR-like"/>
    <property type="match status" value="1"/>
</dbReference>
<feature type="domain" description="Winged helix-turn-helix" evidence="1">
    <location>
        <begin position="222"/>
        <end position="290"/>
    </location>
</feature>
<name>A0A2W5QUC4_ANCNO</name>
<dbReference type="PANTHER" id="PTHR47691">
    <property type="entry name" value="REGULATOR-RELATED"/>
    <property type="match status" value="1"/>
</dbReference>
<dbReference type="InterPro" id="IPR011990">
    <property type="entry name" value="TPR-like_helical_dom_sf"/>
</dbReference>
<sequence length="783" mass="86331">MRSPSFRDGICFVDLSALGDPQLVPAAIAAALGVGLRSEAPTQSLIAATRSRQTLLLLDSCEHVIDVVSNLTEELFLHGGEGLHILATTREPLRVRGERIHRLSPLDLPPPGASLSSTEALHYPAVQLFVERAAASLNGFELIDSEAPVVAELCRRLDGIALAIEIAAGRVESLGVAGLASRLDDRFRLRLEGRRTALQRHQTLSTLLDWSYMLLPPFEQLVLRQFAILAGNFTVDDAIAIVADDEATDEKVVNALANLVEKSLIAADVQGVRARYRLLDTTRAYAALKLAESGKIELLHRRHAEIFRDALDRATRSWAVQPAAEWTRDHRHLIDNARAALEWAFSPEGDSAIAVELTLGAVPLWFQLQLIAEAHGQVRMALARLSPSSCPAVQMRLQAALAWSLMQIRGQVEETRAAWKRTLDLAEGLDDTDYQLRALWGLWSNELNRSRFRDALALAHRFADVAARGSDLNDSYVGHRIIGYILHLLGRQTEARQHLEHVVKGYVVPDTGDQIIRFVFEQKVTARCFLARILWLQGSFDAAMAEVEDIVAVAEAAEDRLTLCQVLVQAACPVALFADDMPRARRFVTMLVDESARDGIEFWQVWGQCFAGVLAVREGNLSVGIKQLGEALGRLRSISYGVYYIVFVAEYAQALAAAGELERARSQLAEAIARAEANEEGWFLAELWRISGTFALLANGPEAVREAEGYFTRALNLAQEQEAAFWEIKAALDLARLWQTQGRATEAEALLSPLVLRCRGAHDHAIVRELTALAQEMGRGAFG</sequence>
<proteinExistence type="predicted"/>
<dbReference type="InterPro" id="IPR058852">
    <property type="entry name" value="HTH_77"/>
</dbReference>
<dbReference type="EMBL" id="QFQD01000057">
    <property type="protein sequence ID" value="PZQ80732.1"/>
    <property type="molecule type" value="Genomic_DNA"/>
</dbReference>
<accession>A0A2W5QUC4</accession>
<evidence type="ECO:0000259" key="1">
    <source>
        <dbReference type="Pfam" id="PF25872"/>
    </source>
</evidence>
<gene>
    <name evidence="2" type="ORF">DI549_15975</name>
</gene>
<evidence type="ECO:0000313" key="3">
    <source>
        <dbReference type="Proteomes" id="UP000248887"/>
    </source>
</evidence>
<dbReference type="PANTHER" id="PTHR47691:SF3">
    <property type="entry name" value="HTH-TYPE TRANSCRIPTIONAL REGULATOR RV0890C-RELATED"/>
    <property type="match status" value="1"/>
</dbReference>